<evidence type="ECO:0000313" key="3">
    <source>
        <dbReference type="EMBL" id="KAI5433339.1"/>
    </source>
</evidence>
<dbReference type="InterPro" id="IPR041562">
    <property type="entry name" value="MCM_lid"/>
</dbReference>
<evidence type="ECO:0000313" key="4">
    <source>
        <dbReference type="Proteomes" id="UP001058974"/>
    </source>
</evidence>
<name>A0A9D4Y7G7_PEA</name>
<proteinExistence type="predicted"/>
<dbReference type="PANTHER" id="PTHR11630:SF42">
    <property type="entry name" value="DNA REPLICATION LICENSING FACTOR MCM5"/>
    <property type="match status" value="1"/>
</dbReference>
<organism evidence="3 4">
    <name type="scientific">Pisum sativum</name>
    <name type="common">Garden pea</name>
    <name type="synonym">Lathyrus oleraceus</name>
    <dbReference type="NCBI Taxonomy" id="3888"/>
    <lineage>
        <taxon>Eukaryota</taxon>
        <taxon>Viridiplantae</taxon>
        <taxon>Streptophyta</taxon>
        <taxon>Embryophyta</taxon>
        <taxon>Tracheophyta</taxon>
        <taxon>Spermatophyta</taxon>
        <taxon>Magnoliopsida</taxon>
        <taxon>eudicotyledons</taxon>
        <taxon>Gunneridae</taxon>
        <taxon>Pentapetalae</taxon>
        <taxon>rosids</taxon>
        <taxon>fabids</taxon>
        <taxon>Fabales</taxon>
        <taxon>Fabaceae</taxon>
        <taxon>Papilionoideae</taxon>
        <taxon>50 kb inversion clade</taxon>
        <taxon>NPAAA clade</taxon>
        <taxon>Hologalegina</taxon>
        <taxon>IRL clade</taxon>
        <taxon>Fabeae</taxon>
        <taxon>Lathyrus</taxon>
    </lineage>
</organism>
<dbReference type="InterPro" id="IPR031327">
    <property type="entry name" value="MCM"/>
</dbReference>
<feature type="domain" description="MCM AAA-lid" evidence="2">
    <location>
        <begin position="56"/>
        <end position="110"/>
    </location>
</feature>
<dbReference type="Proteomes" id="UP001058974">
    <property type="component" value="Chromosome 2"/>
</dbReference>
<dbReference type="GO" id="GO:0043138">
    <property type="term" value="F:3'-5' DNA helicase activity"/>
    <property type="evidence" value="ECO:0007669"/>
    <property type="project" value="TreeGrafter"/>
</dbReference>
<dbReference type="InterPro" id="IPR027417">
    <property type="entry name" value="P-loop_NTPase"/>
</dbReference>
<dbReference type="GO" id="GO:0017116">
    <property type="term" value="F:single-stranded DNA helicase activity"/>
    <property type="evidence" value="ECO:0007669"/>
    <property type="project" value="TreeGrafter"/>
</dbReference>
<dbReference type="GO" id="GO:0000727">
    <property type="term" value="P:double-strand break repair via break-induced replication"/>
    <property type="evidence" value="ECO:0007669"/>
    <property type="project" value="TreeGrafter"/>
</dbReference>
<dbReference type="GO" id="GO:0005524">
    <property type="term" value="F:ATP binding"/>
    <property type="evidence" value="ECO:0007669"/>
    <property type="project" value="InterPro"/>
</dbReference>
<dbReference type="Gramene" id="Psat02G0057300-T1">
    <property type="protein sequence ID" value="KAI5433339.1"/>
    <property type="gene ID" value="KIW84_020573"/>
</dbReference>
<comment type="caution">
    <text evidence="3">The sequence shown here is derived from an EMBL/GenBank/DDBJ whole genome shotgun (WGS) entry which is preliminary data.</text>
</comment>
<keyword evidence="4" id="KW-1185">Reference proteome</keyword>
<dbReference type="PANTHER" id="PTHR11630">
    <property type="entry name" value="DNA REPLICATION LICENSING FACTOR MCM FAMILY MEMBER"/>
    <property type="match status" value="1"/>
</dbReference>
<dbReference type="EC" id="3.6.4.12" evidence="1"/>
<evidence type="ECO:0000259" key="2">
    <source>
        <dbReference type="Pfam" id="PF17855"/>
    </source>
</evidence>
<accession>A0A9D4Y7G7</accession>
<sequence>MTCLLDGNGLCWLGCRLRLAFAGGCYLVTYHIIKVHALASATRDENKTITSKEENWLKRYLKYCRTECHPRLSETAAKLLQNNYVKIRQDMRQQANETRAAAAIPVTVRQHATACPDNEVAA</sequence>
<dbReference type="GO" id="GO:0005634">
    <property type="term" value="C:nucleus"/>
    <property type="evidence" value="ECO:0007669"/>
    <property type="project" value="TreeGrafter"/>
</dbReference>
<dbReference type="Pfam" id="PF17855">
    <property type="entry name" value="MCM_lid"/>
    <property type="match status" value="1"/>
</dbReference>
<dbReference type="AlphaFoldDB" id="A0A9D4Y7G7"/>
<dbReference type="GO" id="GO:0006270">
    <property type="term" value="P:DNA replication initiation"/>
    <property type="evidence" value="ECO:0007669"/>
    <property type="project" value="TreeGrafter"/>
</dbReference>
<gene>
    <name evidence="3" type="ORF">KIW84_020573</name>
</gene>
<dbReference type="GO" id="GO:0042555">
    <property type="term" value="C:MCM complex"/>
    <property type="evidence" value="ECO:0007669"/>
    <property type="project" value="TreeGrafter"/>
</dbReference>
<protein>
    <recommendedName>
        <fullName evidence="1">DNA helicase</fullName>
        <ecNumber evidence="1">3.6.4.12</ecNumber>
    </recommendedName>
</protein>
<evidence type="ECO:0000256" key="1">
    <source>
        <dbReference type="ARBA" id="ARBA00012551"/>
    </source>
</evidence>
<dbReference type="EMBL" id="JAMSHJ010000002">
    <property type="protein sequence ID" value="KAI5433339.1"/>
    <property type="molecule type" value="Genomic_DNA"/>
</dbReference>
<reference evidence="3 4" key="1">
    <citation type="journal article" date="2022" name="Nat. Genet.">
        <title>Improved pea reference genome and pan-genome highlight genomic features and evolutionary characteristics.</title>
        <authorList>
            <person name="Yang T."/>
            <person name="Liu R."/>
            <person name="Luo Y."/>
            <person name="Hu S."/>
            <person name="Wang D."/>
            <person name="Wang C."/>
            <person name="Pandey M.K."/>
            <person name="Ge S."/>
            <person name="Xu Q."/>
            <person name="Li N."/>
            <person name="Li G."/>
            <person name="Huang Y."/>
            <person name="Saxena R.K."/>
            <person name="Ji Y."/>
            <person name="Li M."/>
            <person name="Yan X."/>
            <person name="He Y."/>
            <person name="Liu Y."/>
            <person name="Wang X."/>
            <person name="Xiang C."/>
            <person name="Varshney R.K."/>
            <person name="Ding H."/>
            <person name="Gao S."/>
            <person name="Zong X."/>
        </authorList>
    </citation>
    <scope>NUCLEOTIDE SEQUENCE [LARGE SCALE GENOMIC DNA]</scope>
    <source>
        <strain evidence="3 4">cv. Zhongwan 6</strain>
    </source>
</reference>
<dbReference type="Gene3D" id="3.40.50.300">
    <property type="entry name" value="P-loop containing nucleotide triphosphate hydrolases"/>
    <property type="match status" value="1"/>
</dbReference>
<dbReference type="GO" id="GO:0003697">
    <property type="term" value="F:single-stranded DNA binding"/>
    <property type="evidence" value="ECO:0007669"/>
    <property type="project" value="TreeGrafter"/>
</dbReference>